<sequence>MTDAHPNQGPTAGLTPHLTIPSRGASAAVDFYIIAFGAEVLDRRLADDGERLIHAHLKINGASLMLNDEFPEYTGIQDVLPLRPHLVDRRTEEGLRGGQTSFSEDPNARLFLAATFSVFVMRESIRVRGRMIWPRLVNQEASFQAATRKTARPTAAMKNSKAVGSLMAATTDGLAQPRLQER</sequence>
<gene>
    <name evidence="1" type="ORF">BREV_BREV_02366</name>
</gene>
<name>A0A7Z8Y560_9CAUL</name>
<dbReference type="AlphaFoldDB" id="A0A7Z8Y560"/>
<organism evidence="1 2">
    <name type="scientific">Brevundimonas mediterranea</name>
    <dbReference type="NCBI Taxonomy" id="74329"/>
    <lineage>
        <taxon>Bacteria</taxon>
        <taxon>Pseudomonadati</taxon>
        <taxon>Pseudomonadota</taxon>
        <taxon>Alphaproteobacteria</taxon>
        <taxon>Caulobacterales</taxon>
        <taxon>Caulobacteraceae</taxon>
        <taxon>Brevundimonas</taxon>
    </lineage>
</organism>
<dbReference type="Gene3D" id="3.10.180.10">
    <property type="entry name" value="2,3-Dihydroxybiphenyl 1,2-Dioxygenase, domain 1"/>
    <property type="match status" value="1"/>
</dbReference>
<proteinExistence type="predicted"/>
<dbReference type="RefSeq" id="WP_230307667.1">
    <property type="nucleotide sequence ID" value="NZ_UXHF01000052.1"/>
</dbReference>
<evidence type="ECO:0008006" key="3">
    <source>
        <dbReference type="Google" id="ProtNLM"/>
    </source>
</evidence>
<accession>A0A7Z8Y560</accession>
<evidence type="ECO:0000313" key="1">
    <source>
        <dbReference type="EMBL" id="VDC50938.1"/>
    </source>
</evidence>
<dbReference type="EMBL" id="UXHF01000052">
    <property type="protein sequence ID" value="VDC50938.1"/>
    <property type="molecule type" value="Genomic_DNA"/>
</dbReference>
<evidence type="ECO:0000313" key="2">
    <source>
        <dbReference type="Proteomes" id="UP000289220"/>
    </source>
</evidence>
<dbReference type="InterPro" id="IPR029068">
    <property type="entry name" value="Glyas_Bleomycin-R_OHBP_Dase"/>
</dbReference>
<protein>
    <recommendedName>
        <fullName evidence="3">VOC family protein</fullName>
    </recommendedName>
</protein>
<dbReference type="Proteomes" id="UP000289220">
    <property type="component" value="Unassembled WGS sequence"/>
</dbReference>
<dbReference type="SUPFAM" id="SSF54593">
    <property type="entry name" value="Glyoxalase/Bleomycin resistance protein/Dihydroxybiphenyl dioxygenase"/>
    <property type="match status" value="1"/>
</dbReference>
<keyword evidence="2" id="KW-1185">Reference proteome</keyword>
<comment type="caution">
    <text evidence="1">The sequence shown here is derived from an EMBL/GenBank/DDBJ whole genome shotgun (WGS) entry which is preliminary data.</text>
</comment>
<reference evidence="1 2" key="1">
    <citation type="submission" date="2018-11" db="EMBL/GenBank/DDBJ databases">
        <authorList>
            <person name="Peiro R."/>
            <person name="Begona"/>
            <person name="Cbmso G."/>
            <person name="Lopez M."/>
            <person name="Gonzalez S."/>
            <person name="Sacristan E."/>
            <person name="Castillo E."/>
        </authorList>
    </citation>
    <scope>NUCLEOTIDE SEQUENCE [LARGE SCALE GENOMIC DNA]</scope>
    <source>
        <strain evidence="1">Brev_genome</strain>
    </source>
</reference>